<evidence type="ECO:0000256" key="1">
    <source>
        <dbReference type="SAM" id="Phobius"/>
    </source>
</evidence>
<keyword evidence="3" id="KW-1185">Reference proteome</keyword>
<organism evidence="2 3">
    <name type="scientific">Amphimedon queenslandica</name>
    <name type="common">Sponge</name>
    <dbReference type="NCBI Taxonomy" id="400682"/>
    <lineage>
        <taxon>Eukaryota</taxon>
        <taxon>Metazoa</taxon>
        <taxon>Porifera</taxon>
        <taxon>Demospongiae</taxon>
        <taxon>Heteroscleromorpha</taxon>
        <taxon>Haplosclerida</taxon>
        <taxon>Niphatidae</taxon>
        <taxon>Amphimedon</taxon>
    </lineage>
</organism>
<evidence type="ECO:0000313" key="2">
    <source>
        <dbReference type="EnsemblMetazoa" id="XP_019862873.1"/>
    </source>
</evidence>
<keyword evidence="1" id="KW-0472">Membrane</keyword>
<dbReference type="Proteomes" id="UP000007879">
    <property type="component" value="Unassembled WGS sequence"/>
</dbReference>
<name>A0AAN0K129_AMPQE</name>
<keyword evidence="1" id="KW-0812">Transmembrane</keyword>
<dbReference type="EnsemblMetazoa" id="XM_020007314.1">
    <property type="protein sequence ID" value="XP_019862873.1"/>
    <property type="gene ID" value="LOC109591609"/>
</dbReference>
<dbReference type="KEGG" id="aqu:109591609"/>
<feature type="transmembrane region" description="Helical" evidence="1">
    <location>
        <begin position="44"/>
        <end position="64"/>
    </location>
</feature>
<dbReference type="AlphaFoldDB" id="A0AAN0K129"/>
<keyword evidence="1" id="KW-1133">Transmembrane helix</keyword>
<reference evidence="2" key="2">
    <citation type="submission" date="2024-06" db="UniProtKB">
        <authorList>
            <consortium name="EnsemblMetazoa"/>
        </authorList>
    </citation>
    <scope>IDENTIFICATION</scope>
</reference>
<reference evidence="3" key="1">
    <citation type="journal article" date="2010" name="Nature">
        <title>The Amphimedon queenslandica genome and the evolution of animal complexity.</title>
        <authorList>
            <person name="Srivastava M."/>
            <person name="Simakov O."/>
            <person name="Chapman J."/>
            <person name="Fahey B."/>
            <person name="Gauthier M.E."/>
            <person name="Mitros T."/>
            <person name="Richards G.S."/>
            <person name="Conaco C."/>
            <person name="Dacre M."/>
            <person name="Hellsten U."/>
            <person name="Larroux C."/>
            <person name="Putnam N.H."/>
            <person name="Stanke M."/>
            <person name="Adamska M."/>
            <person name="Darling A."/>
            <person name="Degnan S.M."/>
            <person name="Oakley T.H."/>
            <person name="Plachetzki D.C."/>
            <person name="Zhai Y."/>
            <person name="Adamski M."/>
            <person name="Calcino A."/>
            <person name="Cummins S.F."/>
            <person name="Goodstein D.M."/>
            <person name="Harris C."/>
            <person name="Jackson D.J."/>
            <person name="Leys S.P."/>
            <person name="Shu S."/>
            <person name="Woodcroft B.J."/>
            <person name="Vervoort M."/>
            <person name="Kosik K.S."/>
            <person name="Manning G."/>
            <person name="Degnan B.M."/>
            <person name="Rokhsar D.S."/>
        </authorList>
    </citation>
    <scope>NUCLEOTIDE SEQUENCE [LARGE SCALE GENOMIC DNA]</scope>
</reference>
<dbReference type="RefSeq" id="XP_019862873.1">
    <property type="nucleotide sequence ID" value="XM_020007314.1"/>
</dbReference>
<evidence type="ECO:0000313" key="3">
    <source>
        <dbReference type="Proteomes" id="UP000007879"/>
    </source>
</evidence>
<sequence>MVDLSQWRACIGLWNSCKTAACRSTQFCHPNFCKTVGRDKTSSVISLYLIVALVYLSNIASLLFPGIITSCSSACFRFVLAGGCASILVCIFLYFIVRRLLLFLSGDIELNPGPITGDPEKILRLCSDKLVNAISTTLHKATIRLYAKNLIPRETKEEVFLSSFTPCNRAYLLVNVLEQQLEASLDSHQYLFDVFHTFRNQRNRALTDLVNSIF</sequence>
<feature type="transmembrane region" description="Helical" evidence="1">
    <location>
        <begin position="76"/>
        <end position="97"/>
    </location>
</feature>
<dbReference type="GeneID" id="109591609"/>
<protein>
    <submittedName>
        <fullName evidence="2">Uncharacterized protein</fullName>
    </submittedName>
</protein>
<proteinExistence type="predicted"/>
<accession>A0AAN0K129</accession>